<gene>
    <name evidence="3" type="ORF">ETD96_35940</name>
</gene>
<dbReference type="EMBL" id="VCKZ01000390">
    <property type="protein sequence ID" value="TMR29269.1"/>
    <property type="molecule type" value="Genomic_DNA"/>
</dbReference>
<name>A0A5S4G8U4_9ACTN</name>
<feature type="compositionally biased region" description="Polar residues" evidence="1">
    <location>
        <begin position="68"/>
        <end position="78"/>
    </location>
</feature>
<organism evidence="3 4">
    <name type="scientific">Actinomadura geliboluensis</name>
    <dbReference type="NCBI Taxonomy" id="882440"/>
    <lineage>
        <taxon>Bacteria</taxon>
        <taxon>Bacillati</taxon>
        <taxon>Actinomycetota</taxon>
        <taxon>Actinomycetes</taxon>
        <taxon>Streptosporangiales</taxon>
        <taxon>Thermomonosporaceae</taxon>
        <taxon>Actinomadura</taxon>
    </lineage>
</organism>
<dbReference type="AlphaFoldDB" id="A0A5S4G8U4"/>
<dbReference type="Gene3D" id="1.10.10.10">
    <property type="entry name" value="Winged helix-like DNA-binding domain superfamily/Winged helix DNA-binding domain"/>
    <property type="match status" value="1"/>
</dbReference>
<feature type="compositionally biased region" description="Low complexity" evidence="1">
    <location>
        <begin position="21"/>
        <end position="37"/>
    </location>
</feature>
<dbReference type="InterPro" id="IPR005471">
    <property type="entry name" value="Tscrpt_reg_IclR_N"/>
</dbReference>
<evidence type="ECO:0000313" key="4">
    <source>
        <dbReference type="Proteomes" id="UP000305238"/>
    </source>
</evidence>
<feature type="compositionally biased region" description="Basic and acidic residues" evidence="1">
    <location>
        <begin position="79"/>
        <end position="100"/>
    </location>
</feature>
<feature type="compositionally biased region" description="Low complexity" evidence="1">
    <location>
        <begin position="104"/>
        <end position="127"/>
    </location>
</feature>
<comment type="caution">
    <text evidence="3">The sequence shown here is derived from an EMBL/GenBank/DDBJ whole genome shotgun (WGS) entry which is preliminary data.</text>
</comment>
<feature type="compositionally biased region" description="Low complexity" evidence="1">
    <location>
        <begin position="135"/>
        <end position="146"/>
    </location>
</feature>
<evidence type="ECO:0000256" key="1">
    <source>
        <dbReference type="SAM" id="MobiDB-lite"/>
    </source>
</evidence>
<dbReference type="InterPro" id="IPR036388">
    <property type="entry name" value="WH-like_DNA-bd_sf"/>
</dbReference>
<dbReference type="SUPFAM" id="SSF46785">
    <property type="entry name" value="Winged helix' DNA-binding domain"/>
    <property type="match status" value="1"/>
</dbReference>
<dbReference type="Proteomes" id="UP000305238">
    <property type="component" value="Unassembled WGS sequence"/>
</dbReference>
<reference evidence="3 4" key="1">
    <citation type="submission" date="2019-05" db="EMBL/GenBank/DDBJ databases">
        <title>Draft genome sequence of Actinomadura geliboluensis A8036.</title>
        <authorList>
            <person name="Saricaoglu S."/>
            <person name="Isik K."/>
        </authorList>
    </citation>
    <scope>NUCLEOTIDE SEQUENCE [LARGE SCALE GENOMIC DNA]</scope>
    <source>
        <strain evidence="3 4">A8036</strain>
    </source>
</reference>
<dbReference type="GO" id="GO:0006355">
    <property type="term" value="P:regulation of DNA-templated transcription"/>
    <property type="evidence" value="ECO:0007669"/>
    <property type="project" value="InterPro"/>
</dbReference>
<feature type="domain" description="HTH iclR-type" evidence="2">
    <location>
        <begin position="46"/>
        <end position="83"/>
    </location>
</feature>
<dbReference type="InterPro" id="IPR036390">
    <property type="entry name" value="WH_DNA-bd_sf"/>
</dbReference>
<evidence type="ECO:0000259" key="2">
    <source>
        <dbReference type="Pfam" id="PF09339"/>
    </source>
</evidence>
<dbReference type="GO" id="GO:0003677">
    <property type="term" value="F:DNA binding"/>
    <property type="evidence" value="ECO:0007669"/>
    <property type="project" value="InterPro"/>
</dbReference>
<proteinExistence type="predicted"/>
<sequence length="146" mass="14411">MGDEMAAKNITGNGATGNGATGNENAGNNAAAVTGGARPSGAAGDVWDALTGNPGATVTALAEASGVSRATVTRTLTTLERDGRAARTRGGRDGGKRQPDTWHPVTATTDDTPDAPTLDAPTLDAPTPDAPTPDVPTGDADTTTDT</sequence>
<feature type="region of interest" description="Disordered" evidence="1">
    <location>
        <begin position="1"/>
        <end position="146"/>
    </location>
</feature>
<feature type="non-terminal residue" evidence="3">
    <location>
        <position position="146"/>
    </location>
</feature>
<protein>
    <submittedName>
        <fullName evidence="3">MarR family transcriptional regulator</fullName>
    </submittedName>
</protein>
<evidence type="ECO:0000313" key="3">
    <source>
        <dbReference type="EMBL" id="TMR29269.1"/>
    </source>
</evidence>
<accession>A0A5S4G8U4</accession>
<dbReference type="OrthoDB" id="3483797at2"/>
<keyword evidence="4" id="KW-1185">Reference proteome</keyword>
<dbReference type="Pfam" id="PF09339">
    <property type="entry name" value="HTH_IclR"/>
    <property type="match status" value="1"/>
</dbReference>